<dbReference type="Gene3D" id="1.10.238.20">
    <property type="entry name" value="Pheromone/general odorant binding protein domain"/>
    <property type="match status" value="1"/>
</dbReference>
<gene>
    <name evidence="6" type="primary">LOC115630197</name>
</gene>
<evidence type="ECO:0000256" key="2">
    <source>
        <dbReference type="ARBA" id="ARBA00008098"/>
    </source>
</evidence>
<dbReference type="OrthoDB" id="7732931at2759"/>
<keyword evidence="4" id="KW-0732">Signal</keyword>
<dbReference type="InterPro" id="IPR036728">
    <property type="entry name" value="PBP_GOBP_sf"/>
</dbReference>
<keyword evidence="3" id="KW-0964">Secreted</keyword>
<organism evidence="5 6">
    <name type="scientific">Drosophila lebanonensis</name>
    <name type="common">Fruit fly</name>
    <name type="synonym">Scaptodrosophila lebanonensis</name>
    <dbReference type="NCBI Taxonomy" id="7225"/>
    <lineage>
        <taxon>Eukaryota</taxon>
        <taxon>Metazoa</taxon>
        <taxon>Ecdysozoa</taxon>
        <taxon>Arthropoda</taxon>
        <taxon>Hexapoda</taxon>
        <taxon>Insecta</taxon>
        <taxon>Pterygota</taxon>
        <taxon>Neoptera</taxon>
        <taxon>Endopterygota</taxon>
        <taxon>Diptera</taxon>
        <taxon>Brachycera</taxon>
        <taxon>Muscomorpha</taxon>
        <taxon>Ephydroidea</taxon>
        <taxon>Drosophilidae</taxon>
        <taxon>Scaptodrosophila</taxon>
    </lineage>
</organism>
<comment type="similarity">
    <text evidence="2">Belongs to the PBP/GOBP family.</text>
</comment>
<dbReference type="Proteomes" id="UP000504634">
    <property type="component" value="Unplaced"/>
</dbReference>
<proteinExistence type="inferred from homology"/>
<comment type="subcellular location">
    <subcellularLocation>
        <location evidence="1">Secreted</location>
    </subcellularLocation>
</comment>
<dbReference type="GO" id="GO:0005549">
    <property type="term" value="F:odorant binding"/>
    <property type="evidence" value="ECO:0007669"/>
    <property type="project" value="InterPro"/>
</dbReference>
<dbReference type="AlphaFoldDB" id="A0A6J2U3Y8"/>
<dbReference type="CTD" id="31860"/>
<dbReference type="GO" id="GO:0007608">
    <property type="term" value="P:sensory perception of smell"/>
    <property type="evidence" value="ECO:0007669"/>
    <property type="project" value="TreeGrafter"/>
</dbReference>
<accession>A0A6J2U3Y8</accession>
<dbReference type="RefSeq" id="XP_030382625.1">
    <property type="nucleotide sequence ID" value="XM_030526765.1"/>
</dbReference>
<reference evidence="6" key="1">
    <citation type="submission" date="2025-08" db="UniProtKB">
        <authorList>
            <consortium name="RefSeq"/>
        </authorList>
    </citation>
    <scope>IDENTIFICATION</scope>
    <source>
        <strain evidence="6">11010-0011.00</strain>
        <tissue evidence="6">Whole body</tissue>
    </source>
</reference>
<keyword evidence="5" id="KW-1185">Reference proteome</keyword>
<dbReference type="PANTHER" id="PTHR11857:SF43">
    <property type="entry name" value="GEO07291P1-RELATED"/>
    <property type="match status" value="1"/>
</dbReference>
<dbReference type="GeneID" id="115630197"/>
<dbReference type="SMART" id="SM00708">
    <property type="entry name" value="PhBP"/>
    <property type="match status" value="1"/>
</dbReference>
<dbReference type="InterPro" id="IPR006170">
    <property type="entry name" value="PBP/GOBP"/>
</dbReference>
<protein>
    <submittedName>
        <fullName evidence="6">Uncharacterized protein LOC115630197</fullName>
    </submittedName>
</protein>
<evidence type="ECO:0000256" key="3">
    <source>
        <dbReference type="ARBA" id="ARBA00022525"/>
    </source>
</evidence>
<evidence type="ECO:0000256" key="1">
    <source>
        <dbReference type="ARBA" id="ARBA00004613"/>
    </source>
</evidence>
<evidence type="ECO:0000313" key="5">
    <source>
        <dbReference type="Proteomes" id="UP000504634"/>
    </source>
</evidence>
<sequence>MVQIMLLATTMLDAQRRPSRLVMQAREQCFSSGRLRPEQRRHVDRHEFPDRPDVRSYVHCFWTRLHLWQDAHGFNVQAIVYMFGGPEHVNVEQAVPAINGCNASARSNRTVASPQKWCYEAFVCVLRTPVGVWYRRYMSDVLNGNA</sequence>
<dbReference type="CDD" id="cd23992">
    <property type="entry name" value="PBP_GOBP"/>
    <property type="match status" value="1"/>
</dbReference>
<name>A0A6J2U3Y8_DROLE</name>
<dbReference type="SUPFAM" id="SSF47565">
    <property type="entry name" value="Insect pheromone/odorant-binding proteins"/>
    <property type="match status" value="1"/>
</dbReference>
<dbReference type="Pfam" id="PF01395">
    <property type="entry name" value="PBP_GOBP"/>
    <property type="match status" value="1"/>
</dbReference>
<dbReference type="GO" id="GO:0005615">
    <property type="term" value="C:extracellular space"/>
    <property type="evidence" value="ECO:0007669"/>
    <property type="project" value="TreeGrafter"/>
</dbReference>
<evidence type="ECO:0000256" key="4">
    <source>
        <dbReference type="ARBA" id="ARBA00022729"/>
    </source>
</evidence>
<evidence type="ECO:0000313" key="6">
    <source>
        <dbReference type="RefSeq" id="XP_030382625.1"/>
    </source>
</evidence>
<dbReference type="PANTHER" id="PTHR11857">
    <property type="entry name" value="ODORANT BINDING PROTEIN-RELATED"/>
    <property type="match status" value="1"/>
</dbReference>